<evidence type="ECO:0008006" key="4">
    <source>
        <dbReference type="Google" id="ProtNLM"/>
    </source>
</evidence>
<protein>
    <recommendedName>
        <fullName evidence="4">AbrB/MazE/SpoVT family DNA-binding domain-containing protein</fullName>
    </recommendedName>
</protein>
<feature type="region of interest" description="Disordered" evidence="1">
    <location>
        <begin position="61"/>
        <end position="80"/>
    </location>
</feature>
<organism evidence="2 3">
    <name type="scientific">Candidatus Thiomargarita nelsonii</name>
    <dbReference type="NCBI Taxonomy" id="1003181"/>
    <lineage>
        <taxon>Bacteria</taxon>
        <taxon>Pseudomonadati</taxon>
        <taxon>Pseudomonadota</taxon>
        <taxon>Gammaproteobacteria</taxon>
        <taxon>Thiotrichales</taxon>
        <taxon>Thiotrichaceae</taxon>
        <taxon>Thiomargarita</taxon>
    </lineage>
</organism>
<dbReference type="SUPFAM" id="SSF89447">
    <property type="entry name" value="AbrB/MazE/MraZ-like"/>
    <property type="match status" value="1"/>
</dbReference>
<accession>A0A4E0QQM2</accession>
<evidence type="ECO:0000313" key="3">
    <source>
        <dbReference type="Proteomes" id="UP000030428"/>
    </source>
</evidence>
<proteinExistence type="predicted"/>
<sequence length="80" mass="9106">MRANLVSIGNSKAIFLPDIVLERCQLSNVVELQIEANHLEIHAVKPPRTGWNEQFARMAGHGDDKLLDNPTPTKWDETEW</sequence>
<dbReference type="Proteomes" id="UP000030428">
    <property type="component" value="Unassembled WGS sequence"/>
</dbReference>
<evidence type="ECO:0000313" key="2">
    <source>
        <dbReference type="EMBL" id="TGN99935.1"/>
    </source>
</evidence>
<keyword evidence="3" id="KW-1185">Reference proteome</keyword>
<name>A0A4E0QQM2_9GAMM</name>
<reference evidence="2 3" key="1">
    <citation type="journal article" date="2016" name="Front. Microbiol.">
        <title>Single-Cell (Meta-)Genomics of a Dimorphic Candidatus Thiomargarita nelsonii Reveals Genomic Plasticity.</title>
        <authorList>
            <person name="Flood B.E."/>
            <person name="Fliss P."/>
            <person name="Jones D.S."/>
            <person name="Dick G.J."/>
            <person name="Jain S."/>
            <person name="Kaster A.K."/>
            <person name="Winkel M."/>
            <person name="Mussmann M."/>
            <person name="Bailey J."/>
        </authorList>
    </citation>
    <scope>NUCLEOTIDE SEQUENCE [LARGE SCALE GENOMIC DNA]</scope>
    <source>
        <strain evidence="2">Hydrate Ridge</strain>
    </source>
</reference>
<comment type="caution">
    <text evidence="2">The sequence shown here is derived from an EMBL/GenBank/DDBJ whole genome shotgun (WGS) entry which is preliminary data.</text>
</comment>
<dbReference type="EMBL" id="JSZA02000233">
    <property type="protein sequence ID" value="TGN99935.1"/>
    <property type="molecule type" value="Genomic_DNA"/>
</dbReference>
<dbReference type="InterPro" id="IPR037914">
    <property type="entry name" value="SpoVT-AbrB_sf"/>
</dbReference>
<dbReference type="Gene3D" id="2.10.260.10">
    <property type="match status" value="1"/>
</dbReference>
<dbReference type="AlphaFoldDB" id="A0A4E0QQM2"/>
<evidence type="ECO:0000256" key="1">
    <source>
        <dbReference type="SAM" id="MobiDB-lite"/>
    </source>
</evidence>
<gene>
    <name evidence="2" type="ORF">PN36_30735</name>
</gene>